<reference evidence="1" key="1">
    <citation type="submission" date="2022-04" db="EMBL/GenBank/DDBJ databases">
        <authorList>
            <person name="Seo M.-J."/>
        </authorList>
    </citation>
    <scope>NUCLEOTIDE SEQUENCE</scope>
    <source>
        <strain evidence="1">MBLB2552</strain>
    </source>
</reference>
<gene>
    <name evidence="1" type="ORF">M0651_05270</name>
</gene>
<dbReference type="SUPFAM" id="SSF53254">
    <property type="entry name" value="Phosphoglycerate mutase-like"/>
    <property type="match status" value="1"/>
</dbReference>
<dbReference type="Pfam" id="PF00300">
    <property type="entry name" value="His_Phos_1"/>
    <property type="match status" value="1"/>
</dbReference>
<comment type="caution">
    <text evidence="1">The sequence shown here is derived from an EMBL/GenBank/DDBJ whole genome shotgun (WGS) entry which is preliminary data.</text>
</comment>
<dbReference type="InterPro" id="IPR029033">
    <property type="entry name" value="His_PPase_superfam"/>
</dbReference>
<proteinExistence type="predicted"/>
<dbReference type="Proteomes" id="UP001139534">
    <property type="component" value="Unassembled WGS sequence"/>
</dbReference>
<dbReference type="EMBL" id="JALPRK010000003">
    <property type="protein sequence ID" value="MCK8486584.1"/>
    <property type="molecule type" value="Genomic_DNA"/>
</dbReference>
<sequence length="225" mass="23285">MKLGAKHHIGLIGRSVILLALLVFSLSFEAGSVEASRPEGLSASLLAALRQGGYVIYVRHGEAHVGEDRPGLQPEDCATQRNLSAVGRGQARQFGDALRARVVPVATPVLASPLCRTRESAALAFGPARVQAVPALLGLARLGAPGGAAAPAEREAALRALDALLEEPPPAGANRVIVAHSFPPGVGFGPLPEMGAVIVYPRGRGQGYDIVARVPLDAWASLPAR</sequence>
<dbReference type="AlphaFoldDB" id="A0A9X1XWE1"/>
<dbReference type="InterPro" id="IPR013078">
    <property type="entry name" value="His_Pase_superF_clade-1"/>
</dbReference>
<name>A0A9X1XWE1_9BACL</name>
<dbReference type="RefSeq" id="WP_248550795.1">
    <property type="nucleotide sequence ID" value="NZ_JALPRK010000003.1"/>
</dbReference>
<protein>
    <submittedName>
        <fullName evidence="1">Histidine phosphatase family protein</fullName>
    </submittedName>
</protein>
<keyword evidence="2" id="KW-1185">Reference proteome</keyword>
<organism evidence="1 2">
    <name type="scientific">Paenibacillus mellifer</name>
    <dbReference type="NCBI Taxonomy" id="2937794"/>
    <lineage>
        <taxon>Bacteria</taxon>
        <taxon>Bacillati</taxon>
        <taxon>Bacillota</taxon>
        <taxon>Bacilli</taxon>
        <taxon>Bacillales</taxon>
        <taxon>Paenibacillaceae</taxon>
        <taxon>Paenibacillus</taxon>
    </lineage>
</organism>
<evidence type="ECO:0000313" key="1">
    <source>
        <dbReference type="EMBL" id="MCK8486584.1"/>
    </source>
</evidence>
<dbReference type="CDD" id="cd07040">
    <property type="entry name" value="HP"/>
    <property type="match status" value="1"/>
</dbReference>
<dbReference type="Gene3D" id="3.40.50.1240">
    <property type="entry name" value="Phosphoglycerate mutase-like"/>
    <property type="match status" value="1"/>
</dbReference>
<accession>A0A9X1XWE1</accession>
<evidence type="ECO:0000313" key="2">
    <source>
        <dbReference type="Proteomes" id="UP001139534"/>
    </source>
</evidence>